<sequence>MAMGLGDVTGSITEGKRADMILVRTRDLNMWPVGNIETAIVQGGSASDVDAVLADGRILKRNGRLLAYDVPDILRRAHRSATRIRNMAGETLAF</sequence>
<dbReference type="InterPro" id="IPR011059">
    <property type="entry name" value="Metal-dep_hydrolase_composite"/>
</dbReference>
<protein>
    <recommendedName>
        <fullName evidence="3">Amidohydrolase-related domain-containing protein</fullName>
    </recommendedName>
</protein>
<reference evidence="1 2" key="1">
    <citation type="submission" date="2018-12" db="EMBL/GenBank/DDBJ databases">
        <title>The genome sequences of strain 502.</title>
        <authorList>
            <person name="Gao J."/>
            <person name="Sun J."/>
        </authorList>
    </citation>
    <scope>NUCLEOTIDE SEQUENCE [LARGE SCALE GENOMIC DNA]</scope>
    <source>
        <strain evidence="1 2">502</strain>
    </source>
</reference>
<keyword evidence="2" id="KW-1185">Reference proteome</keyword>
<name>A0ABX9ZYU9_9BURK</name>
<gene>
    <name evidence="1" type="ORF">EJO66_29830</name>
</gene>
<evidence type="ECO:0000313" key="1">
    <source>
        <dbReference type="EMBL" id="RSZ29413.1"/>
    </source>
</evidence>
<proteinExistence type="predicted"/>
<organism evidence="1 2">
    <name type="scientific">Variovorax beijingensis</name>
    <dbReference type="NCBI Taxonomy" id="2496117"/>
    <lineage>
        <taxon>Bacteria</taxon>
        <taxon>Pseudomonadati</taxon>
        <taxon>Pseudomonadota</taxon>
        <taxon>Betaproteobacteria</taxon>
        <taxon>Burkholderiales</taxon>
        <taxon>Comamonadaceae</taxon>
        <taxon>Variovorax</taxon>
    </lineage>
</organism>
<evidence type="ECO:0000313" key="2">
    <source>
        <dbReference type="Proteomes" id="UP000271137"/>
    </source>
</evidence>
<dbReference type="SUPFAM" id="SSF51338">
    <property type="entry name" value="Composite domain of metallo-dependent hydrolases"/>
    <property type="match status" value="1"/>
</dbReference>
<dbReference type="Proteomes" id="UP000271137">
    <property type="component" value="Unassembled WGS sequence"/>
</dbReference>
<dbReference type="Gene3D" id="2.30.40.10">
    <property type="entry name" value="Urease, subunit C, domain 1"/>
    <property type="match status" value="1"/>
</dbReference>
<comment type="caution">
    <text evidence="1">The sequence shown here is derived from an EMBL/GenBank/DDBJ whole genome shotgun (WGS) entry which is preliminary data.</text>
</comment>
<evidence type="ECO:0008006" key="3">
    <source>
        <dbReference type="Google" id="ProtNLM"/>
    </source>
</evidence>
<accession>A0ABX9ZYU9</accession>
<dbReference type="EMBL" id="RXFQ01000026">
    <property type="protein sequence ID" value="RSZ29413.1"/>
    <property type="molecule type" value="Genomic_DNA"/>
</dbReference>